<proteinExistence type="predicted"/>
<dbReference type="Proteomes" id="UP001430679">
    <property type="component" value="Unassembled WGS sequence"/>
</dbReference>
<sequence>MITTNYGNFDQNERFSINTETNVGYQCNQNSQGYMTVREQLLNWGEDPKYPDTPLSNTDHLGQNFNEGFEQENAEGNTI</sequence>
<protein>
    <submittedName>
        <fullName evidence="2">Uncharacterized protein</fullName>
    </submittedName>
</protein>
<dbReference type="RefSeq" id="WP_230038997.1">
    <property type="nucleotide sequence ID" value="NZ_JAJJMM010000001.1"/>
</dbReference>
<accession>A0ABS8MIM3</accession>
<feature type="compositionally biased region" description="Polar residues" evidence="1">
    <location>
        <begin position="54"/>
        <end position="64"/>
    </location>
</feature>
<feature type="region of interest" description="Disordered" evidence="1">
    <location>
        <begin position="45"/>
        <end position="64"/>
    </location>
</feature>
<comment type="caution">
    <text evidence="2">The sequence shown here is derived from an EMBL/GenBank/DDBJ whole genome shotgun (WGS) entry which is preliminary data.</text>
</comment>
<keyword evidence="3" id="KW-1185">Reference proteome</keyword>
<name>A0ABS8MIM3_9FLAO</name>
<evidence type="ECO:0000313" key="2">
    <source>
        <dbReference type="EMBL" id="MCC9065340.1"/>
    </source>
</evidence>
<reference evidence="2" key="1">
    <citation type="submission" date="2021-11" db="EMBL/GenBank/DDBJ databases">
        <title>Description of novel Flavobacterium species.</title>
        <authorList>
            <person name="Saticioglu I.B."/>
            <person name="Ay H."/>
            <person name="Altun S."/>
            <person name="Duman M."/>
        </authorList>
    </citation>
    <scope>NUCLEOTIDE SEQUENCE</scope>
    <source>
        <strain evidence="2">F-30</strain>
    </source>
</reference>
<organism evidence="2 3">
    <name type="scientific">Flavobacterium piscisymbiosum</name>
    <dbReference type="NCBI Taxonomy" id="2893753"/>
    <lineage>
        <taxon>Bacteria</taxon>
        <taxon>Pseudomonadati</taxon>
        <taxon>Bacteroidota</taxon>
        <taxon>Flavobacteriia</taxon>
        <taxon>Flavobacteriales</taxon>
        <taxon>Flavobacteriaceae</taxon>
        <taxon>Flavobacterium</taxon>
    </lineage>
</organism>
<evidence type="ECO:0000256" key="1">
    <source>
        <dbReference type="SAM" id="MobiDB-lite"/>
    </source>
</evidence>
<dbReference type="EMBL" id="JAJJMM010000001">
    <property type="protein sequence ID" value="MCC9065340.1"/>
    <property type="molecule type" value="Genomic_DNA"/>
</dbReference>
<gene>
    <name evidence="2" type="ORF">LNP81_20250</name>
</gene>
<evidence type="ECO:0000313" key="3">
    <source>
        <dbReference type="Proteomes" id="UP001430679"/>
    </source>
</evidence>